<reference evidence="2 3" key="1">
    <citation type="submission" date="2023-02" db="EMBL/GenBank/DDBJ databases">
        <title>Gemone sequence of Telluria chitinolytica ACM 3522T.</title>
        <authorList>
            <person name="Frediansyah A."/>
            <person name="Miess H."/>
            <person name="Gross H."/>
        </authorList>
    </citation>
    <scope>NUCLEOTIDE SEQUENCE [LARGE SCALE GENOMIC DNA]</scope>
    <source>
        <strain evidence="2 3">ACM 3522</strain>
    </source>
</reference>
<evidence type="ECO:0000256" key="1">
    <source>
        <dbReference type="SAM" id="Phobius"/>
    </source>
</evidence>
<feature type="transmembrane region" description="Helical" evidence="1">
    <location>
        <begin position="28"/>
        <end position="45"/>
    </location>
</feature>
<gene>
    <name evidence="2" type="ORF">PX653_21230</name>
</gene>
<dbReference type="EMBL" id="CP119083">
    <property type="protein sequence ID" value="WEF31931.1"/>
    <property type="molecule type" value="Genomic_DNA"/>
</dbReference>
<feature type="transmembrane region" description="Helical" evidence="1">
    <location>
        <begin position="98"/>
        <end position="115"/>
    </location>
</feature>
<organism evidence="2 3">
    <name type="scientific">Pseudoduganella chitinolytica</name>
    <dbReference type="NCBI Taxonomy" id="34070"/>
    <lineage>
        <taxon>Bacteria</taxon>
        <taxon>Pseudomonadati</taxon>
        <taxon>Pseudomonadota</taxon>
        <taxon>Betaproteobacteria</taxon>
        <taxon>Burkholderiales</taxon>
        <taxon>Oxalobacteraceae</taxon>
        <taxon>Telluria group</taxon>
        <taxon>Pseudoduganella</taxon>
    </lineage>
</organism>
<keyword evidence="1" id="KW-0812">Transmembrane</keyword>
<accession>A0ABY8B893</accession>
<keyword evidence="3" id="KW-1185">Reference proteome</keyword>
<evidence type="ECO:0000313" key="3">
    <source>
        <dbReference type="Proteomes" id="UP001216510"/>
    </source>
</evidence>
<evidence type="ECO:0000313" key="2">
    <source>
        <dbReference type="EMBL" id="WEF31931.1"/>
    </source>
</evidence>
<keyword evidence="1" id="KW-1133">Transmembrane helix</keyword>
<protein>
    <submittedName>
        <fullName evidence="2">Uncharacterized protein</fullName>
    </submittedName>
</protein>
<keyword evidence="1" id="KW-0472">Membrane</keyword>
<dbReference type="RefSeq" id="WP_277414698.1">
    <property type="nucleotide sequence ID" value="NZ_CP119083.1"/>
</dbReference>
<proteinExistence type="predicted"/>
<name>A0ABY8B893_9BURK</name>
<sequence>MAFPAVALRTAPLAIWAAKAVHRRTGSVFLSSAAFTVFFGFGIVINRIGLPAPALILIGYELYDTLFVHHTCVQTSEGCDYGVPEGDSVILLPWLIQWAWWFVVFGLGRCLFRFFRPVR</sequence>
<dbReference type="Proteomes" id="UP001216510">
    <property type="component" value="Chromosome"/>
</dbReference>